<evidence type="ECO:0000313" key="1">
    <source>
        <dbReference type="EMBL" id="KAI4812899.1"/>
    </source>
</evidence>
<sequence>MLPADKGEVVLADGAKRQANESESAAGDEDPQRVGDDVMRVSRQTESNQTATGPSYPNTPTTPVDGGANQSRLQAESIRVTDDDLGMLHVVHLGMV</sequence>
<gene>
    <name evidence="1" type="ORF">KUCAC02_024261</name>
</gene>
<proteinExistence type="predicted"/>
<protein>
    <submittedName>
        <fullName evidence="1">Uncharacterized protein</fullName>
    </submittedName>
</protein>
<comment type="caution">
    <text evidence="1">The sequence shown here is derived from an EMBL/GenBank/DDBJ whole genome shotgun (WGS) entry which is preliminary data.</text>
</comment>
<dbReference type="EMBL" id="CM043806">
    <property type="protein sequence ID" value="KAI4812899.1"/>
    <property type="molecule type" value="Genomic_DNA"/>
</dbReference>
<dbReference type="Proteomes" id="UP001057452">
    <property type="component" value="Chromosome 22"/>
</dbReference>
<name>A0ACB9WI12_CHAAC</name>
<accession>A0ACB9WI12</accession>
<reference evidence="1" key="1">
    <citation type="submission" date="2022-05" db="EMBL/GenBank/DDBJ databases">
        <title>Chromosome-level genome of Chaenocephalus aceratus.</title>
        <authorList>
            <person name="Park H."/>
        </authorList>
    </citation>
    <scope>NUCLEOTIDE SEQUENCE</scope>
    <source>
        <strain evidence="1">KU_202001</strain>
    </source>
</reference>
<organism evidence="1 2">
    <name type="scientific">Chaenocephalus aceratus</name>
    <name type="common">Blackfin icefish</name>
    <name type="synonym">Chaenichthys aceratus</name>
    <dbReference type="NCBI Taxonomy" id="36190"/>
    <lineage>
        <taxon>Eukaryota</taxon>
        <taxon>Metazoa</taxon>
        <taxon>Chordata</taxon>
        <taxon>Craniata</taxon>
        <taxon>Vertebrata</taxon>
        <taxon>Euteleostomi</taxon>
        <taxon>Actinopterygii</taxon>
        <taxon>Neopterygii</taxon>
        <taxon>Teleostei</taxon>
        <taxon>Neoteleostei</taxon>
        <taxon>Acanthomorphata</taxon>
        <taxon>Eupercaria</taxon>
        <taxon>Perciformes</taxon>
        <taxon>Notothenioidei</taxon>
        <taxon>Channichthyidae</taxon>
        <taxon>Chaenocephalus</taxon>
    </lineage>
</organism>
<evidence type="ECO:0000313" key="2">
    <source>
        <dbReference type="Proteomes" id="UP001057452"/>
    </source>
</evidence>
<keyword evidence="2" id="KW-1185">Reference proteome</keyword>